<dbReference type="GO" id="GO:0140293">
    <property type="term" value="F:ADP-ribosylglutamate hydrolase activity"/>
    <property type="evidence" value="ECO:0007669"/>
    <property type="project" value="TreeGrafter"/>
</dbReference>
<evidence type="ECO:0000313" key="2">
    <source>
        <dbReference type="EMBL" id="CAD7643680.1"/>
    </source>
</evidence>
<dbReference type="GO" id="GO:0005654">
    <property type="term" value="C:nucleoplasm"/>
    <property type="evidence" value="ECO:0007669"/>
    <property type="project" value="TreeGrafter"/>
</dbReference>
<dbReference type="GO" id="GO:0006974">
    <property type="term" value="P:DNA damage response"/>
    <property type="evidence" value="ECO:0007669"/>
    <property type="project" value="TreeGrafter"/>
</dbReference>
<dbReference type="PANTHER" id="PTHR11106:SF27">
    <property type="entry name" value="MACRO DOMAIN-CONTAINING PROTEIN"/>
    <property type="match status" value="1"/>
</dbReference>
<reference evidence="2" key="1">
    <citation type="submission" date="2020-11" db="EMBL/GenBank/DDBJ databases">
        <authorList>
            <person name="Tran Van P."/>
        </authorList>
    </citation>
    <scope>NUCLEOTIDE SEQUENCE</scope>
</reference>
<protein>
    <recommendedName>
        <fullName evidence="1">Macro domain-containing protein</fullName>
    </recommendedName>
</protein>
<dbReference type="GO" id="GO:0140291">
    <property type="term" value="P:peptidyl-glutamate ADP-deribosylation"/>
    <property type="evidence" value="ECO:0007669"/>
    <property type="project" value="TreeGrafter"/>
</dbReference>
<name>A0A7R9LLG3_9ACAR</name>
<dbReference type="PROSITE" id="PS51154">
    <property type="entry name" value="MACRO"/>
    <property type="match status" value="1"/>
</dbReference>
<accession>A0A7R9LLG3</accession>
<dbReference type="SUPFAM" id="SSF52949">
    <property type="entry name" value="Macro domain-like"/>
    <property type="match status" value="1"/>
</dbReference>
<evidence type="ECO:0000259" key="1">
    <source>
        <dbReference type="PROSITE" id="PS51154"/>
    </source>
</evidence>
<dbReference type="InterPro" id="IPR043472">
    <property type="entry name" value="Macro_dom-like"/>
</dbReference>
<feature type="domain" description="Macro" evidence="1">
    <location>
        <begin position="1"/>
        <end position="63"/>
    </location>
</feature>
<dbReference type="OrthoDB" id="6133115at2759"/>
<dbReference type="GO" id="GO:0042278">
    <property type="term" value="P:purine nucleoside metabolic process"/>
    <property type="evidence" value="ECO:0007669"/>
    <property type="project" value="TreeGrafter"/>
</dbReference>
<dbReference type="InterPro" id="IPR002589">
    <property type="entry name" value="Macro_dom"/>
</dbReference>
<organism evidence="2">
    <name type="scientific">Oppiella nova</name>
    <dbReference type="NCBI Taxonomy" id="334625"/>
    <lineage>
        <taxon>Eukaryota</taxon>
        <taxon>Metazoa</taxon>
        <taxon>Ecdysozoa</taxon>
        <taxon>Arthropoda</taxon>
        <taxon>Chelicerata</taxon>
        <taxon>Arachnida</taxon>
        <taxon>Acari</taxon>
        <taxon>Acariformes</taxon>
        <taxon>Sarcoptiformes</taxon>
        <taxon>Oribatida</taxon>
        <taxon>Brachypylina</taxon>
        <taxon>Oppioidea</taxon>
        <taxon>Oppiidae</taxon>
        <taxon>Oppiella</taxon>
    </lineage>
</organism>
<keyword evidence="3" id="KW-1185">Reference proteome</keyword>
<gene>
    <name evidence="2" type="ORF">ONB1V03_LOCUS4258</name>
</gene>
<proteinExistence type="predicted"/>
<dbReference type="AlphaFoldDB" id="A0A7R9LLG3"/>
<dbReference type="PANTHER" id="PTHR11106">
    <property type="entry name" value="GANGLIOSIDE INDUCED DIFFERENTIATION ASSOCIATED PROTEIN 2-RELATED"/>
    <property type="match status" value="1"/>
</dbReference>
<dbReference type="Pfam" id="PF01661">
    <property type="entry name" value="Macro"/>
    <property type="match status" value="1"/>
</dbReference>
<evidence type="ECO:0000313" key="3">
    <source>
        <dbReference type="Proteomes" id="UP000728032"/>
    </source>
</evidence>
<dbReference type="EMBL" id="CAJPVJ010001437">
    <property type="protein sequence ID" value="CAG2164709.1"/>
    <property type="molecule type" value="Genomic_DNA"/>
</dbReference>
<dbReference type="Proteomes" id="UP000728032">
    <property type="component" value="Unassembled WGS sequence"/>
</dbReference>
<sequence length="63" mass="7044">MTSEFESDIIHTVGPVGENLEQLEWCYKCSLDLIAEHNLKPIALPCISPGVYGYPNEKTAHKL</sequence>
<dbReference type="EMBL" id="OC916262">
    <property type="protein sequence ID" value="CAD7643680.1"/>
    <property type="molecule type" value="Genomic_DNA"/>
</dbReference>
<dbReference type="Gene3D" id="3.40.220.10">
    <property type="entry name" value="Leucine Aminopeptidase, subunit E, domain 1"/>
    <property type="match status" value="1"/>
</dbReference>